<dbReference type="GO" id="GO:0043138">
    <property type="term" value="F:3'-5' DNA helicase activity"/>
    <property type="evidence" value="ECO:0007669"/>
    <property type="project" value="TreeGrafter"/>
</dbReference>
<reference evidence="3 4" key="1">
    <citation type="submission" date="2018-08" db="EMBL/GenBank/DDBJ databases">
        <title>A genome reference for cultivated species of the human gut microbiota.</title>
        <authorList>
            <person name="Zou Y."/>
            <person name="Xue W."/>
            <person name="Luo G."/>
        </authorList>
    </citation>
    <scope>NUCLEOTIDE SEQUENCE [LARGE SCALE GENOMIC DNA]</scope>
    <source>
        <strain evidence="3 4">AM09-18</strain>
    </source>
</reference>
<dbReference type="GO" id="GO:0000725">
    <property type="term" value="P:recombinational repair"/>
    <property type="evidence" value="ECO:0007669"/>
    <property type="project" value="TreeGrafter"/>
</dbReference>
<dbReference type="GO" id="GO:0005524">
    <property type="term" value="F:ATP binding"/>
    <property type="evidence" value="ECO:0007669"/>
    <property type="project" value="InterPro"/>
</dbReference>
<sequence length="668" mass="79037">MNNYFYNKLNNKNYSQDFLASIEQFANNNKIQIYVLSNPLTDNKYLYSYQYAYIILTPKKKITFVQSSNDSKDKDAFEDYMDDVKLDIASISDKFDFREHLGRPRQWNNLFKVAKEREYHCFENLYNEMKVNEQDFKKIEILISLFIGSINDASSISLQPEINLLDKIKNKVLLFDTDQTRFIYDNVSLQKKSIRIQGLSGTGKTELLLHKLKDLYLNDEESRICFTCHNHVLADTLRKRVTSFFNSMKVSQQIDWENRLLCVNAWGTRNNASSGTLRRICEFYNVSFYSLREVGSFNVACKKVKDAIKKNKDFDYAFTYMFIDESQDFGEDFFNLCELVTEKKVYIAGDIFQSIFESPSQRSINSDYLLSKCYRTEPKTLMFAQALGMGLFEDNKLWWLSKEQWELCGYNVKIKNGNEYELTRDPIRRFEDIKDDYVSLKMVREDDYKSAILEAIIQLKKEYPNITCEDIAIIYVDSENYIFNEAVMLGDILKEKFGWDYNLAYENKKVVPNTIFISNRNNVKGLEFPFVFCFTTQIIRDHSYRNTLYTMLTRSLLRSYLIVQEIPSSEWGNKILQGMKNIREKHCIQVIEPTQKEKDLIMSEFRMARRPKSLHERANDIFKELHIEFKYQQTILDTLMNNEDVRSNQITDENLKEKLEVLYKVLFS</sequence>
<dbReference type="InterPro" id="IPR027417">
    <property type="entry name" value="P-loop_NTPase"/>
</dbReference>
<dbReference type="Pfam" id="PF13538">
    <property type="entry name" value="UvrD_C_2"/>
    <property type="match status" value="1"/>
</dbReference>
<dbReference type="InterPro" id="IPR000212">
    <property type="entry name" value="DNA_helicase_UvrD/REP"/>
</dbReference>
<dbReference type="SUPFAM" id="SSF52540">
    <property type="entry name" value="P-loop containing nucleoside triphosphate hydrolases"/>
    <property type="match status" value="1"/>
</dbReference>
<dbReference type="Proteomes" id="UP000283958">
    <property type="component" value="Unassembled WGS sequence"/>
</dbReference>
<organism evidence="3 4">
    <name type="scientific">Phocaeicola vulgatus</name>
    <name type="common">Bacteroides vulgatus</name>
    <dbReference type="NCBI Taxonomy" id="821"/>
    <lineage>
        <taxon>Bacteria</taxon>
        <taxon>Pseudomonadati</taxon>
        <taxon>Bacteroidota</taxon>
        <taxon>Bacteroidia</taxon>
        <taxon>Bacteroidales</taxon>
        <taxon>Bacteroidaceae</taxon>
        <taxon>Phocaeicola</taxon>
    </lineage>
</organism>
<proteinExistence type="predicted"/>
<dbReference type="Pfam" id="PF13245">
    <property type="entry name" value="AAA_19"/>
    <property type="match status" value="1"/>
</dbReference>
<dbReference type="InterPro" id="IPR027785">
    <property type="entry name" value="UvrD-like_helicase_C"/>
</dbReference>
<keyword evidence="3" id="KW-0547">Nucleotide-binding</keyword>
<evidence type="ECO:0000313" key="4">
    <source>
        <dbReference type="Proteomes" id="UP000283958"/>
    </source>
</evidence>
<dbReference type="AlphaFoldDB" id="A0A415DDB9"/>
<evidence type="ECO:0000259" key="2">
    <source>
        <dbReference type="Pfam" id="PF13538"/>
    </source>
</evidence>
<dbReference type="GO" id="GO:0003677">
    <property type="term" value="F:DNA binding"/>
    <property type="evidence" value="ECO:0007669"/>
    <property type="project" value="InterPro"/>
</dbReference>
<evidence type="ECO:0000313" key="3">
    <source>
        <dbReference type="EMBL" id="RHJ72381.1"/>
    </source>
</evidence>
<keyword evidence="3" id="KW-0378">Hydrolase</keyword>
<dbReference type="Gene3D" id="3.40.50.300">
    <property type="entry name" value="P-loop containing nucleotide triphosphate hydrolases"/>
    <property type="match status" value="2"/>
</dbReference>
<name>A0A415DDB9_PHOVU</name>
<feature type="domain" description="UvrD-like helicase C-terminal" evidence="2">
    <location>
        <begin position="515"/>
        <end position="562"/>
    </location>
</feature>
<accession>A0A415DDB9</accession>
<dbReference type="PANTHER" id="PTHR11070:SF2">
    <property type="entry name" value="ATP-DEPENDENT DNA HELICASE SRS2"/>
    <property type="match status" value="1"/>
</dbReference>
<keyword evidence="3" id="KW-0067">ATP-binding</keyword>
<dbReference type="RefSeq" id="WP_118327879.1">
    <property type="nucleotide sequence ID" value="NZ_QRMN01000052.1"/>
</dbReference>
<comment type="caution">
    <text evidence="3">The sequence shown here is derived from an EMBL/GenBank/DDBJ whole genome shotgun (WGS) entry which is preliminary data.</text>
</comment>
<keyword evidence="3" id="KW-0347">Helicase</keyword>
<gene>
    <name evidence="3" type="ORF">DW105_17185</name>
</gene>
<protein>
    <recommendedName>
        <fullName evidence="1">DNA 3'-5' helicase II</fullName>
    </recommendedName>
</protein>
<evidence type="ECO:0000256" key="1">
    <source>
        <dbReference type="ARBA" id="ARBA00034923"/>
    </source>
</evidence>
<dbReference type="PANTHER" id="PTHR11070">
    <property type="entry name" value="UVRD / RECB / PCRA DNA HELICASE FAMILY MEMBER"/>
    <property type="match status" value="1"/>
</dbReference>
<dbReference type="EMBL" id="QRMN01000052">
    <property type="protein sequence ID" value="RHJ72381.1"/>
    <property type="molecule type" value="Genomic_DNA"/>
</dbReference>